<evidence type="ECO:0000313" key="3">
    <source>
        <dbReference type="Proteomes" id="UP001224122"/>
    </source>
</evidence>
<accession>A0ABT9XX90</accession>
<protein>
    <recommendedName>
        <fullName evidence="1">Transposase InsH N-terminal domain-containing protein</fullName>
    </recommendedName>
</protein>
<comment type="caution">
    <text evidence="2">The sequence shown here is derived from an EMBL/GenBank/DDBJ whole genome shotgun (WGS) entry which is preliminary data.</text>
</comment>
<reference evidence="2 3" key="1">
    <citation type="submission" date="2023-07" db="EMBL/GenBank/DDBJ databases">
        <title>Genomic Encyclopedia of Type Strains, Phase IV (KMG-IV): sequencing the most valuable type-strain genomes for metagenomic binning, comparative biology and taxonomic classification.</title>
        <authorList>
            <person name="Goeker M."/>
        </authorList>
    </citation>
    <scope>NUCLEOTIDE SEQUENCE [LARGE SCALE GENOMIC DNA]</scope>
    <source>
        <strain evidence="2 3">DSM 27594</strain>
    </source>
</reference>
<gene>
    <name evidence="2" type="ORF">J2S10_003368</name>
</gene>
<evidence type="ECO:0000259" key="1">
    <source>
        <dbReference type="Pfam" id="PF05598"/>
    </source>
</evidence>
<dbReference type="Proteomes" id="UP001224122">
    <property type="component" value="Unassembled WGS sequence"/>
</dbReference>
<sequence>MFKPKESSQSECEFVSIDELVPDDHLLRLIDKYIDFSFLLKKVRPYYSDDNGRTAHYYPNVHAQKIK</sequence>
<dbReference type="Pfam" id="PF05598">
    <property type="entry name" value="DUF772"/>
    <property type="match status" value="1"/>
</dbReference>
<dbReference type="InterPro" id="IPR008490">
    <property type="entry name" value="Transposase_InsH_N"/>
</dbReference>
<dbReference type="EMBL" id="JAUSTW010000005">
    <property type="protein sequence ID" value="MDQ0200185.1"/>
    <property type="molecule type" value="Genomic_DNA"/>
</dbReference>
<feature type="domain" description="Transposase InsH N-terminal" evidence="1">
    <location>
        <begin position="16"/>
        <end position="56"/>
    </location>
</feature>
<dbReference type="RefSeq" id="WP_307409775.1">
    <property type="nucleotide sequence ID" value="NZ_JAUSTW010000005.1"/>
</dbReference>
<organism evidence="2 3">
    <name type="scientific">Neobacillus ginsengisoli</name>
    <dbReference type="NCBI Taxonomy" id="904295"/>
    <lineage>
        <taxon>Bacteria</taxon>
        <taxon>Bacillati</taxon>
        <taxon>Bacillota</taxon>
        <taxon>Bacilli</taxon>
        <taxon>Bacillales</taxon>
        <taxon>Bacillaceae</taxon>
        <taxon>Neobacillus</taxon>
    </lineage>
</organism>
<proteinExistence type="predicted"/>
<keyword evidence="3" id="KW-1185">Reference proteome</keyword>
<name>A0ABT9XX90_9BACI</name>
<evidence type="ECO:0000313" key="2">
    <source>
        <dbReference type="EMBL" id="MDQ0200185.1"/>
    </source>
</evidence>